<protein>
    <submittedName>
        <fullName evidence="1">Uncharacterized protein</fullName>
    </submittedName>
</protein>
<comment type="caution">
    <text evidence="1">The sequence shown here is derived from an EMBL/GenBank/DDBJ whole genome shotgun (WGS) entry which is preliminary data.</text>
</comment>
<evidence type="ECO:0000313" key="1">
    <source>
        <dbReference type="EMBL" id="MEO1769240.1"/>
    </source>
</evidence>
<accession>A0ABV0EKT1</accession>
<keyword evidence="2" id="KW-1185">Reference proteome</keyword>
<reference evidence="1 2" key="1">
    <citation type="submission" date="2024-02" db="EMBL/GenBank/DDBJ databases">
        <title>The Genome Sequence of Enterococcus sp. DIV0159.</title>
        <authorList>
            <person name="Earl A."/>
            <person name="Manson A."/>
            <person name="Gilmore M."/>
            <person name="Sanders J."/>
            <person name="Shea T."/>
            <person name="Howe W."/>
            <person name="Livny J."/>
            <person name="Cuomo C."/>
            <person name="Neafsey D."/>
            <person name="Birren B."/>
        </authorList>
    </citation>
    <scope>NUCLEOTIDE SEQUENCE [LARGE SCALE GENOMIC DNA]</scope>
    <source>
        <strain evidence="1 2">665A</strain>
    </source>
</reference>
<dbReference type="Proteomes" id="UP000664357">
    <property type="component" value="Unassembled WGS sequence"/>
</dbReference>
<name>A0ABV0EKT1_9ENTE</name>
<dbReference type="RefSeq" id="WP_207704600.1">
    <property type="nucleotide sequence ID" value="NZ_JAFREL020000001.1"/>
</dbReference>
<sequence length="325" mass="37244">MKLVTEYFDLKLKQKDVDFIDINMEGDSKLFINPILLTESIDEDISLMGPKKVDSFFERVFTLYSDGKQAEALSTLFSHSKESNANHLGYSSGESKGNGASKQSLDQLFDTILKTGALAEDIMVQPVSILVFAHDFGQDRMSDLIVSILKKEFVSYTLSEARKLGIPIEVEEISYGEYWDCDTSTWKELRDNWVKGADGKALILTPKQIVSQKYGFSVNDYVRKAVWVWRKDHHVAERTPLARPQYDKNGNVSYIEPTNETLKVEEIDKPYANKDGKWKLYALEMTIENPQLYSQYFDKLNAEGWKNRKTSLTDDELVNIVKESR</sequence>
<gene>
    <name evidence="1" type="ORF">JZO67_001191</name>
</gene>
<evidence type="ECO:0000313" key="2">
    <source>
        <dbReference type="Proteomes" id="UP000664357"/>
    </source>
</evidence>
<organism evidence="1 2">
    <name type="scientific">Candidatus Enterococcus ferrettii</name>
    <dbReference type="NCBI Taxonomy" id="2815324"/>
    <lineage>
        <taxon>Bacteria</taxon>
        <taxon>Bacillati</taxon>
        <taxon>Bacillota</taxon>
        <taxon>Bacilli</taxon>
        <taxon>Lactobacillales</taxon>
        <taxon>Enterococcaceae</taxon>
        <taxon>Enterococcus</taxon>
    </lineage>
</organism>
<proteinExistence type="predicted"/>
<dbReference type="EMBL" id="JAFREL020000001">
    <property type="protein sequence ID" value="MEO1769240.1"/>
    <property type="molecule type" value="Genomic_DNA"/>
</dbReference>